<gene>
    <name evidence="1" type="ORF">LCGC14_1507490</name>
</gene>
<proteinExistence type="predicted"/>
<sequence length="35" mass="3997">MLRELIQLLREAIRFKDPEMVLVAIENLAAGLSKD</sequence>
<evidence type="ECO:0000313" key="1">
    <source>
        <dbReference type="EMBL" id="KKM63832.1"/>
    </source>
</evidence>
<accession>A0A0F9M3P3</accession>
<comment type="caution">
    <text evidence="1">The sequence shown here is derived from an EMBL/GenBank/DDBJ whole genome shotgun (WGS) entry which is preliminary data.</text>
</comment>
<reference evidence="1" key="1">
    <citation type="journal article" date="2015" name="Nature">
        <title>Complex archaea that bridge the gap between prokaryotes and eukaryotes.</title>
        <authorList>
            <person name="Spang A."/>
            <person name="Saw J.H."/>
            <person name="Jorgensen S.L."/>
            <person name="Zaremba-Niedzwiedzka K."/>
            <person name="Martijn J."/>
            <person name="Lind A.E."/>
            <person name="van Eijk R."/>
            <person name="Schleper C."/>
            <person name="Guy L."/>
            <person name="Ettema T.J."/>
        </authorList>
    </citation>
    <scope>NUCLEOTIDE SEQUENCE</scope>
</reference>
<protein>
    <submittedName>
        <fullName evidence="1">Uncharacterized protein</fullName>
    </submittedName>
</protein>
<dbReference type="EMBL" id="LAZR01011023">
    <property type="protein sequence ID" value="KKM63832.1"/>
    <property type="molecule type" value="Genomic_DNA"/>
</dbReference>
<organism evidence="1">
    <name type="scientific">marine sediment metagenome</name>
    <dbReference type="NCBI Taxonomy" id="412755"/>
    <lineage>
        <taxon>unclassified sequences</taxon>
        <taxon>metagenomes</taxon>
        <taxon>ecological metagenomes</taxon>
    </lineage>
</organism>
<name>A0A0F9M3P3_9ZZZZ</name>
<dbReference type="AlphaFoldDB" id="A0A0F9M3P3"/>